<dbReference type="Proteomes" id="UP000054560">
    <property type="component" value="Unassembled WGS sequence"/>
</dbReference>
<name>A0A0L0FPU7_9EUKA</name>
<dbReference type="RefSeq" id="XP_014152438.1">
    <property type="nucleotide sequence ID" value="XM_014296963.1"/>
</dbReference>
<dbReference type="EMBL" id="KQ242472">
    <property type="protein sequence ID" value="KNC78536.1"/>
    <property type="molecule type" value="Genomic_DNA"/>
</dbReference>
<dbReference type="GeneID" id="25909544"/>
<proteinExistence type="predicted"/>
<gene>
    <name evidence="2" type="ORF">SARC_09040</name>
</gene>
<feature type="region of interest" description="Disordered" evidence="1">
    <location>
        <begin position="41"/>
        <end position="66"/>
    </location>
</feature>
<protein>
    <submittedName>
        <fullName evidence="2">Uncharacterized protein</fullName>
    </submittedName>
</protein>
<dbReference type="AlphaFoldDB" id="A0A0L0FPU7"/>
<organism evidence="2 3">
    <name type="scientific">Sphaeroforma arctica JP610</name>
    <dbReference type="NCBI Taxonomy" id="667725"/>
    <lineage>
        <taxon>Eukaryota</taxon>
        <taxon>Ichthyosporea</taxon>
        <taxon>Ichthyophonida</taxon>
        <taxon>Sphaeroforma</taxon>
    </lineage>
</organism>
<evidence type="ECO:0000313" key="2">
    <source>
        <dbReference type="EMBL" id="KNC78536.1"/>
    </source>
</evidence>
<reference evidence="2 3" key="1">
    <citation type="submission" date="2011-02" db="EMBL/GenBank/DDBJ databases">
        <title>The Genome Sequence of Sphaeroforma arctica JP610.</title>
        <authorList>
            <consortium name="The Broad Institute Genome Sequencing Platform"/>
            <person name="Russ C."/>
            <person name="Cuomo C."/>
            <person name="Young S.K."/>
            <person name="Zeng Q."/>
            <person name="Gargeya S."/>
            <person name="Alvarado L."/>
            <person name="Berlin A."/>
            <person name="Chapman S.B."/>
            <person name="Chen Z."/>
            <person name="Freedman E."/>
            <person name="Gellesch M."/>
            <person name="Goldberg J."/>
            <person name="Griggs A."/>
            <person name="Gujja S."/>
            <person name="Heilman E."/>
            <person name="Heiman D."/>
            <person name="Howarth C."/>
            <person name="Mehta T."/>
            <person name="Neiman D."/>
            <person name="Pearson M."/>
            <person name="Roberts A."/>
            <person name="Saif S."/>
            <person name="Shea T."/>
            <person name="Shenoy N."/>
            <person name="Sisk P."/>
            <person name="Stolte C."/>
            <person name="Sykes S."/>
            <person name="White J."/>
            <person name="Yandava C."/>
            <person name="Burger G."/>
            <person name="Gray M.W."/>
            <person name="Holland P.W.H."/>
            <person name="King N."/>
            <person name="Lang F.B.F."/>
            <person name="Roger A.J."/>
            <person name="Ruiz-Trillo I."/>
            <person name="Haas B."/>
            <person name="Nusbaum C."/>
            <person name="Birren B."/>
        </authorList>
    </citation>
    <scope>NUCLEOTIDE SEQUENCE [LARGE SCALE GENOMIC DNA]</scope>
    <source>
        <strain evidence="2 3">JP610</strain>
    </source>
</reference>
<evidence type="ECO:0000256" key="1">
    <source>
        <dbReference type="SAM" id="MobiDB-lite"/>
    </source>
</evidence>
<evidence type="ECO:0000313" key="3">
    <source>
        <dbReference type="Proteomes" id="UP000054560"/>
    </source>
</evidence>
<accession>A0A0L0FPU7</accession>
<keyword evidence="3" id="KW-1185">Reference proteome</keyword>
<sequence>MSGASTSQQHNRTLQWYALDNEGWRFAVALDTCTTVRCQDNVPPPRGLLEPPVVTPIGIKGRNPES</sequence>